<evidence type="ECO:0000256" key="7">
    <source>
        <dbReference type="ARBA" id="ARBA00022777"/>
    </source>
</evidence>
<dbReference type="OMA" id="ATNTCRI"/>
<dbReference type="Pfam" id="PF00400">
    <property type="entry name" value="WD40"/>
    <property type="match status" value="1"/>
</dbReference>
<feature type="region of interest" description="Disordered" evidence="10">
    <location>
        <begin position="815"/>
        <end position="841"/>
    </location>
</feature>
<dbReference type="GO" id="GO:0034271">
    <property type="term" value="C:phosphatidylinositol 3-kinase complex, class III, type I"/>
    <property type="evidence" value="ECO:0007669"/>
    <property type="project" value="TreeGrafter"/>
</dbReference>
<dbReference type="InterPro" id="IPR055231">
    <property type="entry name" value="2AA_helical"/>
</dbReference>
<evidence type="ECO:0000313" key="13">
    <source>
        <dbReference type="Proteomes" id="UP000186594"/>
    </source>
</evidence>
<organism evidence="12 13">
    <name type="scientific">Neolecta irregularis (strain DAH-3)</name>
    <dbReference type="NCBI Taxonomy" id="1198029"/>
    <lineage>
        <taxon>Eukaryota</taxon>
        <taxon>Fungi</taxon>
        <taxon>Dikarya</taxon>
        <taxon>Ascomycota</taxon>
        <taxon>Taphrinomycotina</taxon>
        <taxon>Neolectales</taxon>
        <taxon>Neolectaceae</taxon>
        <taxon>Neolecta</taxon>
    </lineage>
</organism>
<feature type="domain" description="Protein kinase" evidence="11">
    <location>
        <begin position="1"/>
        <end position="295"/>
    </location>
</feature>
<dbReference type="GO" id="GO:0005524">
    <property type="term" value="F:ATP binding"/>
    <property type="evidence" value="ECO:0007669"/>
    <property type="project" value="UniProtKB-KW"/>
</dbReference>
<keyword evidence="3 9" id="KW-0853">WD repeat</keyword>
<evidence type="ECO:0000256" key="9">
    <source>
        <dbReference type="PROSITE-ProRule" id="PRU00221"/>
    </source>
</evidence>
<feature type="compositionally biased region" description="Polar residues" evidence="10">
    <location>
        <begin position="941"/>
        <end position="958"/>
    </location>
</feature>
<dbReference type="InterPro" id="IPR016024">
    <property type="entry name" value="ARM-type_fold"/>
</dbReference>
<dbReference type="GO" id="GO:0005770">
    <property type="term" value="C:late endosome"/>
    <property type="evidence" value="ECO:0007669"/>
    <property type="project" value="TreeGrafter"/>
</dbReference>
<dbReference type="SUPFAM" id="SSF50978">
    <property type="entry name" value="WD40 repeat-like"/>
    <property type="match status" value="1"/>
</dbReference>
<reference evidence="12 13" key="1">
    <citation type="submission" date="2016-04" db="EMBL/GenBank/DDBJ databases">
        <title>Evolutionary innovation and constraint leading to complex multicellularity in the Ascomycota.</title>
        <authorList>
            <person name="Cisse O."/>
            <person name="Nguyen A."/>
            <person name="Hewitt D.A."/>
            <person name="Jedd G."/>
            <person name="Stajich J.E."/>
        </authorList>
    </citation>
    <scope>NUCLEOTIDE SEQUENCE [LARGE SCALE GENOMIC DNA]</scope>
    <source>
        <strain evidence="12 13">DAH-3</strain>
    </source>
</reference>
<dbReference type="InterPro" id="IPR000719">
    <property type="entry name" value="Prot_kinase_dom"/>
</dbReference>
<evidence type="ECO:0000256" key="2">
    <source>
        <dbReference type="ARBA" id="ARBA00022527"/>
    </source>
</evidence>
<dbReference type="InterPro" id="IPR011989">
    <property type="entry name" value="ARM-like"/>
</dbReference>
<dbReference type="InterPro" id="IPR036322">
    <property type="entry name" value="WD40_repeat_dom_sf"/>
</dbReference>
<feature type="repeat" description="WD" evidence="9">
    <location>
        <begin position="1114"/>
        <end position="1146"/>
    </location>
</feature>
<dbReference type="SMART" id="SM00320">
    <property type="entry name" value="WD40"/>
    <property type="match status" value="5"/>
</dbReference>
<dbReference type="PROSITE" id="PS50011">
    <property type="entry name" value="PROTEIN_KINASE_DOM"/>
    <property type="match status" value="1"/>
</dbReference>
<dbReference type="OrthoDB" id="242910at2759"/>
<dbReference type="InterPro" id="IPR001680">
    <property type="entry name" value="WD40_rpt"/>
</dbReference>
<dbReference type="Pfam" id="PF22956">
    <property type="entry name" value="VPS15-like_hel"/>
    <property type="match status" value="1"/>
</dbReference>
<dbReference type="GO" id="GO:0034272">
    <property type="term" value="C:phosphatidylinositol 3-kinase complex, class III, type II"/>
    <property type="evidence" value="ECO:0007669"/>
    <property type="project" value="TreeGrafter"/>
</dbReference>
<keyword evidence="8" id="KW-0067">ATP-binding</keyword>
<feature type="region of interest" description="Disordered" evidence="10">
    <location>
        <begin position="1025"/>
        <end position="1044"/>
    </location>
</feature>
<dbReference type="SUPFAM" id="SSF56112">
    <property type="entry name" value="Protein kinase-like (PK-like)"/>
    <property type="match status" value="1"/>
</dbReference>
<name>A0A1U7LRX3_NEOID</name>
<dbReference type="GO" id="GO:0006623">
    <property type="term" value="P:protein targeting to vacuole"/>
    <property type="evidence" value="ECO:0007669"/>
    <property type="project" value="TreeGrafter"/>
</dbReference>
<evidence type="ECO:0000313" key="12">
    <source>
        <dbReference type="EMBL" id="OLL25379.1"/>
    </source>
</evidence>
<accession>A0A1U7LRX3</accession>
<proteinExistence type="predicted"/>
<dbReference type="Pfam" id="PF00069">
    <property type="entry name" value="Pkinase"/>
    <property type="match status" value="1"/>
</dbReference>
<dbReference type="PROSITE" id="PS00108">
    <property type="entry name" value="PROTEIN_KINASE_ST"/>
    <property type="match status" value="1"/>
</dbReference>
<dbReference type="PROSITE" id="PS50294">
    <property type="entry name" value="WD_REPEATS_REGION"/>
    <property type="match status" value="1"/>
</dbReference>
<evidence type="ECO:0000256" key="1">
    <source>
        <dbReference type="ARBA" id="ARBA00012513"/>
    </source>
</evidence>
<feature type="region of interest" description="Disordered" evidence="10">
    <location>
        <begin position="343"/>
        <end position="364"/>
    </location>
</feature>
<dbReference type="PANTHER" id="PTHR17583">
    <property type="entry name" value="PHOSPHOINOSITIDE 3-KINASE REGULATORY SUBUNIT 4"/>
    <property type="match status" value="1"/>
</dbReference>
<comment type="caution">
    <text evidence="12">The sequence shown here is derived from an EMBL/GenBank/DDBJ whole genome shotgun (WGS) entry which is preliminary data.</text>
</comment>
<evidence type="ECO:0000256" key="8">
    <source>
        <dbReference type="ARBA" id="ARBA00022840"/>
    </source>
</evidence>
<dbReference type="SMART" id="SM00220">
    <property type="entry name" value="S_TKc"/>
    <property type="match status" value="1"/>
</dbReference>
<dbReference type="CDD" id="cd13980">
    <property type="entry name" value="STKc_Vps15"/>
    <property type="match status" value="1"/>
</dbReference>
<keyword evidence="13" id="KW-1185">Reference proteome</keyword>
<dbReference type="InterPro" id="IPR045162">
    <property type="entry name" value="Vps15-like"/>
</dbReference>
<dbReference type="Gene3D" id="2.130.10.10">
    <property type="entry name" value="YVTN repeat-like/Quinoprotein amine dehydrogenase"/>
    <property type="match status" value="2"/>
</dbReference>
<dbReference type="PROSITE" id="PS50082">
    <property type="entry name" value="WD_REPEATS_2"/>
    <property type="match status" value="1"/>
</dbReference>
<dbReference type="Gene3D" id="1.25.10.10">
    <property type="entry name" value="Leucine-rich Repeat Variant"/>
    <property type="match status" value="1"/>
</dbReference>
<keyword evidence="4" id="KW-0808">Transferase</keyword>
<feature type="region of interest" description="Disordered" evidence="10">
    <location>
        <begin position="741"/>
        <end position="761"/>
    </location>
</feature>
<dbReference type="InterPro" id="IPR008271">
    <property type="entry name" value="Ser/Thr_kinase_AS"/>
</dbReference>
<dbReference type="EMBL" id="LXFE01000418">
    <property type="protein sequence ID" value="OLL25379.1"/>
    <property type="molecule type" value="Genomic_DNA"/>
</dbReference>
<evidence type="ECO:0000256" key="4">
    <source>
        <dbReference type="ARBA" id="ARBA00022679"/>
    </source>
</evidence>
<dbReference type="Proteomes" id="UP000186594">
    <property type="component" value="Unassembled WGS sequence"/>
</dbReference>
<feature type="region of interest" description="Disordered" evidence="10">
    <location>
        <begin position="932"/>
        <end position="980"/>
    </location>
</feature>
<dbReference type="GO" id="GO:0016236">
    <property type="term" value="P:macroautophagy"/>
    <property type="evidence" value="ECO:0007669"/>
    <property type="project" value="InterPro"/>
</dbReference>
<dbReference type="Gene3D" id="1.10.510.10">
    <property type="entry name" value="Transferase(Phosphotransferase) domain 1"/>
    <property type="match status" value="1"/>
</dbReference>
<dbReference type="PANTHER" id="PTHR17583:SF0">
    <property type="entry name" value="PHOSPHOINOSITIDE 3-KINASE REGULATORY SUBUNIT 4"/>
    <property type="match status" value="1"/>
</dbReference>
<dbReference type="STRING" id="1198029.A0A1U7LRX3"/>
<dbReference type="SUPFAM" id="SSF48371">
    <property type="entry name" value="ARM repeat"/>
    <property type="match status" value="1"/>
</dbReference>
<keyword evidence="7 12" id="KW-0418">Kinase</keyword>
<gene>
    <name evidence="12" type="ORF">NEOLI_002482</name>
</gene>
<keyword evidence="2" id="KW-0723">Serine/threonine-protein kinase</keyword>
<dbReference type="GO" id="GO:0045324">
    <property type="term" value="P:late endosome to vacuole transport"/>
    <property type="evidence" value="ECO:0007669"/>
    <property type="project" value="InterPro"/>
</dbReference>
<dbReference type="InterPro" id="IPR015943">
    <property type="entry name" value="WD40/YVTN_repeat-like_dom_sf"/>
</dbReference>
<evidence type="ECO:0000259" key="11">
    <source>
        <dbReference type="PROSITE" id="PS50011"/>
    </source>
</evidence>
<dbReference type="GO" id="GO:0071561">
    <property type="term" value="C:nucleus-vacuole junction"/>
    <property type="evidence" value="ECO:0007669"/>
    <property type="project" value="TreeGrafter"/>
</dbReference>
<dbReference type="FunFam" id="1.10.510.10:FF:000497">
    <property type="entry name" value="Phosphoinositide 3-kinase regulatory subunit"/>
    <property type="match status" value="1"/>
</dbReference>
<dbReference type="EC" id="2.7.11.1" evidence="1"/>
<evidence type="ECO:0000256" key="6">
    <source>
        <dbReference type="ARBA" id="ARBA00022741"/>
    </source>
</evidence>
<sequence>MGASLSSLNSAATTATIDSYVAEIGDMHYERRSRSARFIKTIRAKHKDGPVVIKIFIKPQQVYSLADIIGGIERENNVLVQVFNAFPPSRILETDKAIYAVRQHFYSSLYDRISTRPFLETIEKKWITFQLLCGLRDCHEKNVRHGDLKTENVLVTSWNWIYIVDFAFFKPTFLPEDNPADFSFFFDTSLRRACYIAPERFLATGDRRDGELTDAMDIFSLGCVIAELYLEGTPLFTYSQLLQYRSGAYDPLIYLEKIEDHSIKSLIKHMIQLDHTQRNMLAWPDYFGSFLHQYIGAITESSVKHIINTSAPNKHIEADNRLDRVFHDLDKICYLFNIRPDTSPKRRRSSTLTSILEPAPRPTRHNSSLFDDGVLIILSLVTSAVRNTTRPSPRVRGCNIISILSERMTDEAKLDRCLPYLMALLGDDVPIVRGTALHTITQMLSSITMLSPINAFVIPEYVLPRMDKFTRDQEPWVRACYASCISRLAETATRFLDVAQALRAEGTLTSGDPESDDGFSVDGAFASFYDLGKHDLQEIFEEHVLIMLTDSDPSVKRALLGSMSSLCVFFGQEKASDVLLSHLITYLNDGDWMLRYAFFQSVSAIGTFVGDRGLEDYIMPLMGQALTDSEETVVEKVIQALASMTEMGLFQKTKLWTIVNSITQLTLHPNFSIRKAAISFLVSAASRSTLADLYCIFYPIIQKWLKSEVADVTELSLFESLQEPLPRPVFDMALSWASKPQESSFWGSGTDPTKKQSPTSLRSYCSVFPSKTDGTGSRDKSEEDAKWWTKLNGLGLLEVDKWKIENTRDYLKRVAARKQTSKSRADSNSGKEPPLDGRTIDFNSLGIQPRTVFFNSIGDRNDIEVENLSAAKTLLALTGGVDIDKPVNRVTSFFSLNNSPRTILKGLSPTSTPPKVPPSIIDSSPYNPGFLPLNKPDVLSSRKQSFGSQRSIRTSSMPLTEERPKGLLSQGSRASSYEGKRQNVHLLTKPSIANLTQPLSVGTIRALPETFTNVENAHGILERLPDKASSFKDSDTGEPPEKQKSMQEFHTYEGNDPNILKLLDNVFVENYPTGMEIFGSRIVPSRRHQPLKKNNDRYPHQSTWQPDGSLIAHIAEHTAAVNRISVSPDHAFFITASDDGSVRVWDTFRLEKSAANKSRLVHKHATGSKVKALCMIEETHCFASASNDGVVNVVKVRVSLGNGLPKYSKLEIIRHHELPEGEHCVYMESYKLEQNMVLVMATNRSRIIALDMVNLSMLWTFQNPLQHGSISCFCMDRKKTWILIGTSRGILDLWDLRFLLRLKSWAIPGHSSIHQIGLQPVRGHGRWVCIAGGTGSGEITVWDIEKTQCREVYRTGGGKDSGKGYEAIHIDDDENEIGRRSTVSPTLSFMTSNEIVDRGIRAIALGKEATNDGISSRNVGAHLITGGTDRKIRFWNMLKIDQSSIISGLGLEEPKPTYNNTQLTTHLTLNKEQIALPAAQSRPGKKRVSKPRSSVISAQQHRLLSQHLDAITDIAIIESPFGMVVSVDRSGVIKVFA</sequence>
<dbReference type="InterPro" id="IPR011009">
    <property type="entry name" value="Kinase-like_dom_sf"/>
</dbReference>
<evidence type="ECO:0000256" key="3">
    <source>
        <dbReference type="ARBA" id="ARBA00022574"/>
    </source>
</evidence>
<protein>
    <recommendedName>
        <fullName evidence="1">non-specific serine/threonine protein kinase</fullName>
        <ecNumber evidence="1">2.7.11.1</ecNumber>
    </recommendedName>
</protein>
<dbReference type="GO" id="GO:0004674">
    <property type="term" value="F:protein serine/threonine kinase activity"/>
    <property type="evidence" value="ECO:0007669"/>
    <property type="project" value="UniProtKB-KW"/>
</dbReference>
<evidence type="ECO:0000256" key="10">
    <source>
        <dbReference type="SAM" id="MobiDB-lite"/>
    </source>
</evidence>
<keyword evidence="5" id="KW-0677">Repeat</keyword>
<evidence type="ECO:0000256" key="5">
    <source>
        <dbReference type="ARBA" id="ARBA00022737"/>
    </source>
</evidence>
<keyword evidence="6" id="KW-0547">Nucleotide-binding</keyword>